<evidence type="ECO:0000256" key="11">
    <source>
        <dbReference type="ARBA" id="ARBA00043675"/>
    </source>
</evidence>
<evidence type="ECO:0000256" key="13">
    <source>
        <dbReference type="ARBA" id="ARBA00043748"/>
    </source>
</evidence>
<dbReference type="EMBL" id="FJUX01000011">
    <property type="protein sequence ID" value="CZS92128.1"/>
    <property type="molecule type" value="Genomic_DNA"/>
</dbReference>
<dbReference type="GO" id="GO:0003993">
    <property type="term" value="F:acid phosphatase activity"/>
    <property type="evidence" value="ECO:0007669"/>
    <property type="project" value="TreeGrafter"/>
</dbReference>
<evidence type="ECO:0000256" key="10">
    <source>
        <dbReference type="ARBA" id="ARBA00043670"/>
    </source>
</evidence>
<comment type="subcellular location">
    <subcellularLocation>
        <location evidence="1">Secreted</location>
    </subcellularLocation>
</comment>
<evidence type="ECO:0000256" key="8">
    <source>
        <dbReference type="ARBA" id="ARBA00041857"/>
    </source>
</evidence>
<dbReference type="FunFam" id="3.40.50.1240:FF:000027">
    <property type="entry name" value="3-phytase A"/>
    <property type="match status" value="1"/>
</dbReference>
<dbReference type="PANTHER" id="PTHR20963:SF24">
    <property type="entry name" value="3-PHYTASE B"/>
    <property type="match status" value="1"/>
</dbReference>
<evidence type="ECO:0000313" key="18">
    <source>
        <dbReference type="EMBL" id="CZS92128.1"/>
    </source>
</evidence>
<gene>
    <name evidence="18" type="ORF">RAG0_02625</name>
</gene>
<keyword evidence="17" id="KW-0472">Membrane</keyword>
<evidence type="ECO:0000256" key="6">
    <source>
        <dbReference type="ARBA" id="ARBA00023157"/>
    </source>
</evidence>
<comment type="similarity">
    <text evidence="2">Belongs to the histidine acid phosphatase family.</text>
</comment>
<protein>
    <recommendedName>
        <fullName evidence="15">Phytase A</fullName>
        <ecNumber evidence="3">3.1.3.8</ecNumber>
    </recommendedName>
    <alternativeName>
        <fullName evidence="16">Histidine acid phosphatase phyA</fullName>
    </alternativeName>
    <alternativeName>
        <fullName evidence="9">Myo-inositol hexakisphosphate phosphohydrolase A</fullName>
    </alternativeName>
    <alternativeName>
        <fullName evidence="8">Myo-inositol-hexaphosphate 3-phosphohydrolase A</fullName>
    </alternativeName>
</protein>
<evidence type="ECO:0000256" key="2">
    <source>
        <dbReference type="ARBA" id="ARBA00005375"/>
    </source>
</evidence>
<dbReference type="PROSITE" id="PS00778">
    <property type="entry name" value="HIS_ACID_PHOSPHAT_2"/>
    <property type="match status" value="1"/>
</dbReference>
<dbReference type="SUPFAM" id="SSF53254">
    <property type="entry name" value="Phosphoglycerate mutase-like"/>
    <property type="match status" value="1"/>
</dbReference>
<evidence type="ECO:0000256" key="14">
    <source>
        <dbReference type="ARBA" id="ARBA00043788"/>
    </source>
</evidence>
<proteinExistence type="inferred from homology"/>
<reference evidence="19" key="1">
    <citation type="submission" date="2016-03" db="EMBL/GenBank/DDBJ databases">
        <authorList>
            <person name="Guldener U."/>
        </authorList>
    </citation>
    <scope>NUCLEOTIDE SEQUENCE [LARGE SCALE GENOMIC DNA]</scope>
    <source>
        <strain evidence="19">04CH-RAC-A.6.1</strain>
    </source>
</reference>
<keyword evidence="6" id="KW-1015">Disulfide bond</keyword>
<dbReference type="GO" id="GO:0005576">
    <property type="term" value="C:extracellular region"/>
    <property type="evidence" value="ECO:0007669"/>
    <property type="project" value="UniProtKB-SubCell"/>
</dbReference>
<organism evidence="18 19">
    <name type="scientific">Rhynchosporium agropyri</name>
    <dbReference type="NCBI Taxonomy" id="914238"/>
    <lineage>
        <taxon>Eukaryota</taxon>
        <taxon>Fungi</taxon>
        <taxon>Dikarya</taxon>
        <taxon>Ascomycota</taxon>
        <taxon>Pezizomycotina</taxon>
        <taxon>Leotiomycetes</taxon>
        <taxon>Helotiales</taxon>
        <taxon>Ploettnerulaceae</taxon>
        <taxon>Rhynchosporium</taxon>
    </lineage>
</organism>
<evidence type="ECO:0000256" key="15">
    <source>
        <dbReference type="ARBA" id="ARBA00044106"/>
    </source>
</evidence>
<dbReference type="InterPro" id="IPR000560">
    <property type="entry name" value="His_Pase_clade-2"/>
</dbReference>
<keyword evidence="17" id="KW-1133">Transmembrane helix</keyword>
<evidence type="ECO:0000256" key="3">
    <source>
        <dbReference type="ARBA" id="ARBA00012632"/>
    </source>
</evidence>
<dbReference type="AlphaFoldDB" id="A0A1E1K1Z9"/>
<dbReference type="InterPro" id="IPR029033">
    <property type="entry name" value="His_PPase_superfam"/>
</dbReference>
<evidence type="ECO:0000256" key="16">
    <source>
        <dbReference type="ARBA" id="ARBA00044262"/>
    </source>
</evidence>
<keyword evidence="5" id="KW-0378">Hydrolase</keyword>
<comment type="catalytic activity">
    <reaction evidence="13">
        <text>1D-myo-inositol 1,2,4,5,6-pentakisphosphate + H2O = 1D-myo-inositol 1,2,5,6-tetrakisphosphate + phosphate</text>
        <dbReference type="Rhea" id="RHEA:77115"/>
        <dbReference type="ChEBI" id="CHEBI:15377"/>
        <dbReference type="ChEBI" id="CHEBI:43474"/>
        <dbReference type="ChEBI" id="CHEBI:57798"/>
        <dbReference type="ChEBI" id="CHEBI:195535"/>
    </reaction>
    <physiologicalReaction direction="left-to-right" evidence="13">
        <dbReference type="Rhea" id="RHEA:77116"/>
    </physiologicalReaction>
</comment>
<evidence type="ECO:0000313" key="19">
    <source>
        <dbReference type="Proteomes" id="UP000178912"/>
    </source>
</evidence>
<evidence type="ECO:0000256" key="4">
    <source>
        <dbReference type="ARBA" id="ARBA00022525"/>
    </source>
</evidence>
<comment type="catalytic activity">
    <reaction evidence="14">
        <text>1D-myo-inositol hexakisphosphate + H2O = 1D-myo-inositol 1,2,4,5,6-pentakisphosphate + phosphate</text>
        <dbReference type="Rhea" id="RHEA:16989"/>
        <dbReference type="ChEBI" id="CHEBI:15377"/>
        <dbReference type="ChEBI" id="CHEBI:43474"/>
        <dbReference type="ChEBI" id="CHEBI:57798"/>
        <dbReference type="ChEBI" id="CHEBI:58130"/>
        <dbReference type="EC" id="3.1.3.8"/>
    </reaction>
    <physiologicalReaction direction="left-to-right" evidence="14">
        <dbReference type="Rhea" id="RHEA:16990"/>
    </physiologicalReaction>
</comment>
<keyword evidence="7" id="KW-0325">Glycoprotein</keyword>
<dbReference type="EC" id="3.1.3.8" evidence="3"/>
<keyword evidence="17" id="KW-0812">Transmembrane</keyword>
<dbReference type="Pfam" id="PF00328">
    <property type="entry name" value="His_Phos_2"/>
    <property type="match status" value="1"/>
</dbReference>
<evidence type="ECO:0000256" key="9">
    <source>
        <dbReference type="ARBA" id="ARBA00042300"/>
    </source>
</evidence>
<evidence type="ECO:0000256" key="12">
    <source>
        <dbReference type="ARBA" id="ARBA00043721"/>
    </source>
</evidence>
<keyword evidence="4" id="KW-0964">Secreted</keyword>
<dbReference type="PROSITE" id="PS00616">
    <property type="entry name" value="HIS_ACID_PHOSPHAT_1"/>
    <property type="match status" value="1"/>
</dbReference>
<evidence type="ECO:0000256" key="1">
    <source>
        <dbReference type="ARBA" id="ARBA00004613"/>
    </source>
</evidence>
<comment type="catalytic activity">
    <reaction evidence="11">
        <text>1D-myo-inositol 1,2-bisphosphate + H2O = 1D-myo-inositol 2-phosphate + phosphate</text>
        <dbReference type="Rhea" id="RHEA:77135"/>
        <dbReference type="ChEBI" id="CHEBI:15377"/>
        <dbReference type="ChEBI" id="CHEBI:43474"/>
        <dbReference type="ChEBI" id="CHEBI:84142"/>
        <dbReference type="ChEBI" id="CHEBI:195539"/>
    </reaction>
    <physiologicalReaction direction="left-to-right" evidence="11">
        <dbReference type="Rhea" id="RHEA:77136"/>
    </physiologicalReaction>
</comment>
<keyword evidence="19" id="KW-1185">Reference proteome</keyword>
<evidence type="ECO:0000256" key="17">
    <source>
        <dbReference type="SAM" id="Phobius"/>
    </source>
</evidence>
<dbReference type="PANTHER" id="PTHR20963">
    <property type="entry name" value="MULTIPLE INOSITOL POLYPHOSPHATE PHOSPHATASE-RELATED"/>
    <property type="match status" value="1"/>
</dbReference>
<dbReference type="CDD" id="cd07061">
    <property type="entry name" value="HP_HAP_like"/>
    <property type="match status" value="1"/>
</dbReference>
<comment type="catalytic activity">
    <reaction evidence="12">
        <text>1D-myo-inositol 1,2,6-trisphosphate + H2O = 1D-myo-inositol 1,2-bisphosphate + phosphate</text>
        <dbReference type="Rhea" id="RHEA:77131"/>
        <dbReference type="ChEBI" id="CHEBI:15377"/>
        <dbReference type="ChEBI" id="CHEBI:43474"/>
        <dbReference type="ChEBI" id="CHEBI:195537"/>
        <dbReference type="ChEBI" id="CHEBI:195539"/>
    </reaction>
    <physiologicalReaction direction="left-to-right" evidence="12">
        <dbReference type="Rhea" id="RHEA:77132"/>
    </physiologicalReaction>
</comment>
<dbReference type="GO" id="GO:0016158">
    <property type="term" value="F:inositol hexakisphosphate 3-phosphatase activity"/>
    <property type="evidence" value="ECO:0007669"/>
    <property type="project" value="UniProtKB-EC"/>
</dbReference>
<feature type="transmembrane region" description="Helical" evidence="17">
    <location>
        <begin position="73"/>
        <end position="91"/>
    </location>
</feature>
<comment type="catalytic activity">
    <reaction evidence="10">
        <text>1D-myo-inositol 1,2,5,6-tetrakisphosphate + H2O = 1D-myo-inositol 1,2,6-trisphosphate + phosphate</text>
        <dbReference type="Rhea" id="RHEA:77119"/>
        <dbReference type="ChEBI" id="CHEBI:15377"/>
        <dbReference type="ChEBI" id="CHEBI:43474"/>
        <dbReference type="ChEBI" id="CHEBI:195535"/>
        <dbReference type="ChEBI" id="CHEBI:195537"/>
    </reaction>
    <physiologicalReaction direction="left-to-right" evidence="10">
        <dbReference type="Rhea" id="RHEA:77120"/>
    </physiologicalReaction>
</comment>
<evidence type="ECO:0000256" key="7">
    <source>
        <dbReference type="ARBA" id="ARBA00023180"/>
    </source>
</evidence>
<dbReference type="InterPro" id="IPR033379">
    <property type="entry name" value="Acid_Pase_AS"/>
</dbReference>
<dbReference type="Proteomes" id="UP000178912">
    <property type="component" value="Unassembled WGS sequence"/>
</dbReference>
<evidence type="ECO:0000256" key="5">
    <source>
        <dbReference type="ARBA" id="ARBA00022801"/>
    </source>
</evidence>
<dbReference type="Gene3D" id="3.40.50.1240">
    <property type="entry name" value="Phosphoglycerate mutase-like"/>
    <property type="match status" value="1"/>
</dbReference>
<sequence length="548" mass="61051">MKQAGFIAASNPKRTSTIREDEGKDVYRYHALTSDEDTPVRDEIRFSTDSDLEHHILLAQHLKRFRKNNSSRAWMVVMGVIGVFLFLYLAIVDHTVLHVTPSCEGLNGFTCSPEISHFWGQYSPYFSVPSDISAEVPYQCQITFAQVLSRHGARDPTSGKSIRYQELVDRIHANATSYSKDLAFIKNYKYSLGADQLTIFGEQQMVNSGIKFYERYKSLAQSITPFIRASGQERVEESARNWTQGFHNARIQDSSSAANDSLPYSMVIISEEPGQNNTLDYGLCTNFQQDPIHAIGSNAQILWQAEFTRPITRRLNEALPGANLTNDDTIMLMDLCPFNTVANNHGTLHPFCTMFTTSEWHQYDYFQTLGKYYGFSLGNPLAPTQGVGFTNELIARMTSTAVIDHTSTNSTLDSSPTTFPLGASLYADFSHDNDMMTIFSALGLFNSTAPLLNTTLQNADETHGFAASWLVPFGARAYFEKMACVGAPEEMVRVVINDRVLPLETCGGDGLGRCTLSAFVDSLSFARGGGFWDSCFSPEGHDTTSRMR</sequence>
<name>A0A1E1K1Z9_9HELO</name>
<accession>A0A1E1K1Z9</accession>
<dbReference type="OrthoDB" id="6509975at2759"/>